<evidence type="ECO:0000313" key="1">
    <source>
        <dbReference type="EMBL" id="KAA6334039.1"/>
    </source>
</evidence>
<proteinExistence type="predicted"/>
<reference evidence="1 2" key="1">
    <citation type="submission" date="2019-03" db="EMBL/GenBank/DDBJ databases">
        <title>Single cell metagenomics reveals metabolic interactions within the superorganism composed of flagellate Streblomastix strix and complex community of Bacteroidetes bacteria on its surface.</title>
        <authorList>
            <person name="Treitli S.C."/>
            <person name="Kolisko M."/>
            <person name="Husnik F."/>
            <person name="Keeling P."/>
            <person name="Hampl V."/>
        </authorList>
    </citation>
    <scope>NUCLEOTIDE SEQUENCE [LARGE SCALE GENOMIC DNA]</scope>
    <source>
        <strain evidence="1">ST1C</strain>
    </source>
</reference>
<gene>
    <name evidence="1" type="ORF">EZS28_053105</name>
</gene>
<dbReference type="AlphaFoldDB" id="A0A5J4RKD9"/>
<sequence length="75" mass="8083">MIPQANTHNPIDNRAFQPAQQQALRGFTGPGEAQPKFPVNQSYIVNQGINQNQMAQNINNIHGGLQQAGFGAGNL</sequence>
<feature type="non-terminal residue" evidence="1">
    <location>
        <position position="75"/>
    </location>
</feature>
<dbReference type="EMBL" id="SNRW01042060">
    <property type="protein sequence ID" value="KAA6334039.1"/>
    <property type="molecule type" value="Genomic_DNA"/>
</dbReference>
<accession>A0A5J4RKD9</accession>
<evidence type="ECO:0000313" key="2">
    <source>
        <dbReference type="Proteomes" id="UP000324800"/>
    </source>
</evidence>
<organism evidence="1 2">
    <name type="scientific">Streblomastix strix</name>
    <dbReference type="NCBI Taxonomy" id="222440"/>
    <lineage>
        <taxon>Eukaryota</taxon>
        <taxon>Metamonada</taxon>
        <taxon>Preaxostyla</taxon>
        <taxon>Oxymonadida</taxon>
        <taxon>Streblomastigidae</taxon>
        <taxon>Streblomastix</taxon>
    </lineage>
</organism>
<comment type="caution">
    <text evidence="1">The sequence shown here is derived from an EMBL/GenBank/DDBJ whole genome shotgun (WGS) entry which is preliminary data.</text>
</comment>
<dbReference type="Proteomes" id="UP000324800">
    <property type="component" value="Unassembled WGS sequence"/>
</dbReference>
<name>A0A5J4RKD9_9EUKA</name>
<protein>
    <submittedName>
        <fullName evidence="1">Uncharacterized protein</fullName>
    </submittedName>
</protein>